<evidence type="ECO:0000256" key="6">
    <source>
        <dbReference type="SAM" id="Phobius"/>
    </source>
</evidence>
<accession>A0A443Z1F2</accession>
<dbReference type="RefSeq" id="WP_113645857.1">
    <property type="nucleotide sequence ID" value="NZ_QMHN01000001.1"/>
</dbReference>
<feature type="transmembrane region" description="Helical" evidence="6">
    <location>
        <begin position="121"/>
        <end position="138"/>
    </location>
</feature>
<feature type="transmembrane region" description="Helical" evidence="6">
    <location>
        <begin position="471"/>
        <end position="490"/>
    </location>
</feature>
<comment type="caution">
    <text evidence="9">The sequence shown here is derived from an EMBL/GenBank/DDBJ whole genome shotgun (WGS) entry which is preliminary data.</text>
</comment>
<keyword evidence="10" id="KW-1185">Reference proteome</keyword>
<organism evidence="9 10">
    <name type="scientific">Pedobacter chitinilyticus</name>
    <dbReference type="NCBI Taxonomy" id="2233776"/>
    <lineage>
        <taxon>Bacteria</taxon>
        <taxon>Pseudomonadati</taxon>
        <taxon>Bacteroidota</taxon>
        <taxon>Sphingobacteriia</taxon>
        <taxon>Sphingobacteriales</taxon>
        <taxon>Sphingobacteriaceae</taxon>
        <taxon>Pedobacter</taxon>
    </lineage>
</organism>
<dbReference type="OrthoDB" id="8670769at2"/>
<comment type="subcellular location">
    <subcellularLocation>
        <location evidence="1">Membrane</location>
        <topology evidence="1">Multi-pass membrane protein</topology>
    </subcellularLocation>
</comment>
<feature type="coiled-coil region" evidence="5">
    <location>
        <begin position="296"/>
        <end position="323"/>
    </location>
</feature>
<feature type="domain" description="Integral membrane protein YccS N-terminal" evidence="7">
    <location>
        <begin position="75"/>
        <end position="291"/>
    </location>
</feature>
<feature type="domain" description="Integral membrane bound transporter" evidence="8">
    <location>
        <begin position="393"/>
        <end position="514"/>
    </location>
</feature>
<dbReference type="EMBL" id="SAYW01000001">
    <property type="protein sequence ID" value="RWU10363.1"/>
    <property type="molecule type" value="Genomic_DNA"/>
</dbReference>
<keyword evidence="3 6" id="KW-1133">Transmembrane helix</keyword>
<evidence type="ECO:0000256" key="5">
    <source>
        <dbReference type="SAM" id="Coils"/>
    </source>
</evidence>
<dbReference type="GO" id="GO:0016020">
    <property type="term" value="C:membrane"/>
    <property type="evidence" value="ECO:0007669"/>
    <property type="project" value="UniProtKB-SubCell"/>
</dbReference>
<proteinExistence type="predicted"/>
<feature type="transmembrane region" description="Helical" evidence="6">
    <location>
        <begin position="440"/>
        <end position="465"/>
    </location>
</feature>
<evidence type="ECO:0000259" key="7">
    <source>
        <dbReference type="Pfam" id="PF12805"/>
    </source>
</evidence>
<feature type="transmembrane region" description="Helical" evidence="6">
    <location>
        <begin position="502"/>
        <end position="522"/>
    </location>
</feature>
<feature type="transmembrane region" description="Helical" evidence="6">
    <location>
        <begin position="144"/>
        <end position="165"/>
    </location>
</feature>
<dbReference type="Pfam" id="PF13515">
    <property type="entry name" value="FUSC_2"/>
    <property type="match status" value="1"/>
</dbReference>
<feature type="transmembrane region" description="Helical" evidence="6">
    <location>
        <begin position="378"/>
        <end position="398"/>
    </location>
</feature>
<evidence type="ECO:0000313" key="9">
    <source>
        <dbReference type="EMBL" id="RWU10363.1"/>
    </source>
</evidence>
<keyword evidence="5" id="KW-0175">Coiled coil</keyword>
<dbReference type="AlphaFoldDB" id="A0A443Z1F2"/>
<dbReference type="Pfam" id="PF12805">
    <property type="entry name" value="FUSC-like"/>
    <property type="match status" value="1"/>
</dbReference>
<dbReference type="InterPro" id="IPR032692">
    <property type="entry name" value="YccS_N"/>
</dbReference>
<feature type="transmembrane region" description="Helical" evidence="6">
    <location>
        <begin position="72"/>
        <end position="89"/>
    </location>
</feature>
<dbReference type="Proteomes" id="UP000284120">
    <property type="component" value="Unassembled WGS sequence"/>
</dbReference>
<evidence type="ECO:0000256" key="3">
    <source>
        <dbReference type="ARBA" id="ARBA00022989"/>
    </source>
</evidence>
<dbReference type="InterPro" id="IPR049453">
    <property type="entry name" value="Memb_transporter_dom"/>
</dbReference>
<evidence type="ECO:0000256" key="1">
    <source>
        <dbReference type="ARBA" id="ARBA00004141"/>
    </source>
</evidence>
<keyword evidence="4 6" id="KW-0472">Membrane</keyword>
<evidence type="ECO:0000259" key="8">
    <source>
        <dbReference type="Pfam" id="PF13515"/>
    </source>
</evidence>
<reference evidence="9 10" key="1">
    <citation type="submission" date="2018-06" db="EMBL/GenBank/DDBJ databases">
        <title>Pedobacter endophyticus sp. nov., an endophytic bacterium isolated from a leaf of Triticum aestivum.</title>
        <authorList>
            <person name="Zhang L."/>
        </authorList>
    </citation>
    <scope>NUCLEOTIDE SEQUENCE [LARGE SCALE GENOMIC DNA]</scope>
    <source>
        <strain evidence="9 10">CM134L-2</strain>
    </source>
</reference>
<protein>
    <submittedName>
        <fullName evidence="9">Uncharacterized protein</fullName>
    </submittedName>
</protein>
<name>A0A443Z1F2_9SPHI</name>
<sequence>MSSKSKKHFSAIIRLFKSEYSVDALRNTIAVILPIIYFFYLGWPTTAIGIGIGALMICMTDLPGNRSDKIKAAWITNLIFTFVATITAWSASVPALMMLTVVLITFMLTMLGIVGQRMNAIGLMGIILATFTIGLKPANPLLYGNYIFLGGLWYSLISLSQIWIFPYRSLRRAIKQTERDTAALLKLRAKGYDPEFSLSGFNQSNMRLHLKLANQHELIRQLLLSDERAMREVSVKGKFFLEKSTNLIDLYEQVSAVHYDYPYLRNQFVSTGVLPLIQSSIEVLAKLLTHPNSDALSKFESLRLQLLQKVEELDSEKASLLQQILTNIDEISALIAAIHQPNITISSNEEEVRVRDFLTPAPIQANAIKQHFSMQSPVFRFSLRLSTLCLIALLLITWLSDEHYSYWLLLTMVIVSRPSYGQTVKRNAERFGGTVIGLSIGWLVINSVGTPWQLCISVIGLFIFFAFNRSAYSISVIGITLSVILCLNVYEGNLWQLVSDRVLFTVLGIALCLAATFLFPIWNAPRLSVLLTEVLKANHLYLQSALELKPHHLTSIHQTRLARKLSHQRLSMLSEAIKAAHNEPFRKKLNWPLINRLQLLNYQLNVLIATLASMQKQSKSLLTLNEIKQINEHLKNSLTQAETLDLHRQFVLPSWGSRPLNLVEVSTHLSKLIKP</sequence>
<evidence type="ECO:0000256" key="4">
    <source>
        <dbReference type="ARBA" id="ARBA00023136"/>
    </source>
</evidence>
<keyword evidence="2 6" id="KW-0812">Transmembrane</keyword>
<evidence type="ECO:0000256" key="2">
    <source>
        <dbReference type="ARBA" id="ARBA00022692"/>
    </source>
</evidence>
<gene>
    <name evidence="9" type="ORF">DPV69_03215</name>
</gene>
<evidence type="ECO:0000313" key="10">
    <source>
        <dbReference type="Proteomes" id="UP000284120"/>
    </source>
</evidence>
<feature type="transmembrane region" description="Helical" evidence="6">
    <location>
        <begin position="404"/>
        <end position="420"/>
    </location>
</feature>
<feature type="transmembrane region" description="Helical" evidence="6">
    <location>
        <begin position="46"/>
        <end position="65"/>
    </location>
</feature>